<reference evidence="13 14" key="1">
    <citation type="journal article" date="2018" name="Sci. Rep.">
        <title>Genomic signatures of local adaptation to the degree of environmental predictability in rotifers.</title>
        <authorList>
            <person name="Franch-Gras L."/>
            <person name="Hahn C."/>
            <person name="Garcia-Roger E.M."/>
            <person name="Carmona M.J."/>
            <person name="Serra M."/>
            <person name="Gomez A."/>
        </authorList>
    </citation>
    <scope>NUCLEOTIDE SEQUENCE [LARGE SCALE GENOMIC DNA]</scope>
    <source>
        <strain evidence="13">HYR1</strain>
    </source>
</reference>
<dbReference type="GO" id="GO:0005886">
    <property type="term" value="C:plasma membrane"/>
    <property type="evidence" value="ECO:0007669"/>
    <property type="project" value="TreeGrafter"/>
</dbReference>
<evidence type="ECO:0000256" key="1">
    <source>
        <dbReference type="ARBA" id="ARBA00004141"/>
    </source>
</evidence>
<protein>
    <submittedName>
        <fullName evidence="13">Acid-sensing ion channel 1 isoform X2</fullName>
    </submittedName>
</protein>
<comment type="caution">
    <text evidence="13">The sequence shown here is derived from an EMBL/GenBank/DDBJ whole genome shotgun (WGS) entry which is preliminary data.</text>
</comment>
<dbReference type="InterPro" id="IPR001873">
    <property type="entry name" value="ENaC"/>
</dbReference>
<dbReference type="PANTHER" id="PTHR11690:SF248">
    <property type="entry name" value="PICKPOCKET 17, ISOFORM A"/>
    <property type="match status" value="1"/>
</dbReference>
<evidence type="ECO:0000256" key="5">
    <source>
        <dbReference type="ARBA" id="ARBA00022989"/>
    </source>
</evidence>
<evidence type="ECO:0000313" key="13">
    <source>
        <dbReference type="EMBL" id="RNA26674.1"/>
    </source>
</evidence>
<evidence type="ECO:0000256" key="6">
    <source>
        <dbReference type="ARBA" id="ARBA00023053"/>
    </source>
</evidence>
<dbReference type="OrthoDB" id="10051479at2759"/>
<accession>A0A3M7RSZ0</accession>
<keyword evidence="9 11" id="KW-0739">Sodium transport</keyword>
<keyword evidence="3 11" id="KW-0894">Sodium channel</keyword>
<evidence type="ECO:0000256" key="7">
    <source>
        <dbReference type="ARBA" id="ARBA00023065"/>
    </source>
</evidence>
<dbReference type="Pfam" id="PF00858">
    <property type="entry name" value="ASC"/>
    <property type="match status" value="1"/>
</dbReference>
<feature type="transmembrane region" description="Helical" evidence="12">
    <location>
        <begin position="42"/>
        <end position="60"/>
    </location>
</feature>
<evidence type="ECO:0000256" key="4">
    <source>
        <dbReference type="ARBA" id="ARBA00022692"/>
    </source>
</evidence>
<dbReference type="PRINTS" id="PR01078">
    <property type="entry name" value="AMINACHANNEL"/>
</dbReference>
<evidence type="ECO:0000256" key="3">
    <source>
        <dbReference type="ARBA" id="ARBA00022461"/>
    </source>
</evidence>
<comment type="subcellular location">
    <subcellularLocation>
        <location evidence="1">Membrane</location>
        <topology evidence="1">Multi-pass membrane protein</topology>
    </subcellularLocation>
</comment>
<evidence type="ECO:0000256" key="9">
    <source>
        <dbReference type="ARBA" id="ARBA00023201"/>
    </source>
</evidence>
<keyword evidence="7 11" id="KW-0406">Ion transport</keyword>
<evidence type="ECO:0000256" key="10">
    <source>
        <dbReference type="ARBA" id="ARBA00023303"/>
    </source>
</evidence>
<keyword evidence="4 11" id="KW-0812">Transmembrane</keyword>
<feature type="transmembrane region" description="Helical" evidence="12">
    <location>
        <begin position="441"/>
        <end position="465"/>
    </location>
</feature>
<evidence type="ECO:0000256" key="12">
    <source>
        <dbReference type="SAM" id="Phobius"/>
    </source>
</evidence>
<evidence type="ECO:0000256" key="11">
    <source>
        <dbReference type="RuleBase" id="RU000679"/>
    </source>
</evidence>
<keyword evidence="10 11" id="KW-0407">Ion channel</keyword>
<keyword evidence="5 12" id="KW-1133">Transmembrane helix</keyword>
<organism evidence="13 14">
    <name type="scientific">Brachionus plicatilis</name>
    <name type="common">Marine rotifer</name>
    <name type="synonym">Brachionus muelleri</name>
    <dbReference type="NCBI Taxonomy" id="10195"/>
    <lineage>
        <taxon>Eukaryota</taxon>
        <taxon>Metazoa</taxon>
        <taxon>Spiralia</taxon>
        <taxon>Gnathifera</taxon>
        <taxon>Rotifera</taxon>
        <taxon>Eurotatoria</taxon>
        <taxon>Monogononta</taxon>
        <taxon>Pseudotrocha</taxon>
        <taxon>Ploima</taxon>
        <taxon>Brachionidae</taxon>
        <taxon>Brachionus</taxon>
    </lineage>
</organism>
<dbReference type="Gene3D" id="2.60.470.10">
    <property type="entry name" value="Acid-sensing ion channels like domains"/>
    <property type="match status" value="1"/>
</dbReference>
<dbReference type="EMBL" id="REGN01002692">
    <property type="protein sequence ID" value="RNA26674.1"/>
    <property type="molecule type" value="Genomic_DNA"/>
</dbReference>
<evidence type="ECO:0000256" key="8">
    <source>
        <dbReference type="ARBA" id="ARBA00023136"/>
    </source>
</evidence>
<dbReference type="Gene3D" id="1.10.287.770">
    <property type="entry name" value="YojJ-like"/>
    <property type="match status" value="1"/>
</dbReference>
<keyword evidence="2 11" id="KW-0813">Transport</keyword>
<dbReference type="AlphaFoldDB" id="A0A3M7RSZ0"/>
<sequence length="474" mass="53707">MDLKKTITLRRRIKNVVVDVLLSSTSHGLPNILKATKASIKIIWTILTILSTGVCAYLIAENIVNYFKYEVTTKTRVISEFKPLFPTVTICNSNYFTSEFSVGFIDKLKNNSILINPLTGQFELLAKIQSNQPELEYGKKNFGDSLNKLIVNCQSVYQPCNLSQFNFFLHTNYGNCYQYNSGFDLEGRKIDLSTSMFADRLYGVKLILNVSVPDSLKFINPNSGALIFVHNHTTSPFMVDPIAVSPRTETNIALARTFYESQPKPYSKCDEKTNDINSYDSEYFKIVHKNTKGYSQALCVYQCFQKLFIDKCNCFVANYPCFYESKPCSFFTSQDCVNQVFQMLQNEDYLENECTIKCPLECEGMRFDKVISLTRFSNSEFEKVLSEYSGPGSVYFNQSIDSNDLAAVNIYYNDLGYTSFTENPSINVVGLFSSIGGVAGLFLGVSVLTLVEVIEILMQIFFVIAERKNISINK</sequence>
<gene>
    <name evidence="13" type="ORF">BpHYR1_020951</name>
</gene>
<evidence type="ECO:0000256" key="2">
    <source>
        <dbReference type="ARBA" id="ARBA00022448"/>
    </source>
</evidence>
<keyword evidence="8 12" id="KW-0472">Membrane</keyword>
<dbReference type="Proteomes" id="UP000276133">
    <property type="component" value="Unassembled WGS sequence"/>
</dbReference>
<dbReference type="GO" id="GO:0015280">
    <property type="term" value="F:ligand-gated sodium channel activity"/>
    <property type="evidence" value="ECO:0007669"/>
    <property type="project" value="TreeGrafter"/>
</dbReference>
<evidence type="ECO:0000313" key="14">
    <source>
        <dbReference type="Proteomes" id="UP000276133"/>
    </source>
</evidence>
<dbReference type="PANTHER" id="PTHR11690">
    <property type="entry name" value="AMILORIDE-SENSITIVE SODIUM CHANNEL-RELATED"/>
    <property type="match status" value="1"/>
</dbReference>
<name>A0A3M7RSZ0_BRAPC</name>
<keyword evidence="6" id="KW-0915">Sodium</keyword>
<keyword evidence="14" id="KW-1185">Reference proteome</keyword>
<proteinExistence type="inferred from homology"/>
<comment type="similarity">
    <text evidence="11">Belongs to the amiloride-sensitive sodium channel (TC 1.A.6) family.</text>
</comment>